<dbReference type="CDD" id="cd03495">
    <property type="entry name" value="SQR_TypeC_SdhD_like"/>
    <property type="match status" value="1"/>
</dbReference>
<dbReference type="GO" id="GO:0006099">
    <property type="term" value="P:tricarboxylic acid cycle"/>
    <property type="evidence" value="ECO:0007669"/>
    <property type="project" value="UniProtKB-UniPathway"/>
</dbReference>
<proteinExistence type="predicted"/>
<comment type="caution">
    <text evidence="16">The sequence shown here is derived from an EMBL/GenBank/DDBJ whole genome shotgun (WGS) entry which is preliminary data.</text>
</comment>
<keyword evidence="14" id="KW-0408">Iron</keyword>
<keyword evidence="8" id="KW-0816">Tricarboxylic acid cycle</keyword>
<accession>A0A062TYJ8</accession>
<dbReference type="UniPathway" id="UPA00223"/>
<dbReference type="InterPro" id="IPR034804">
    <property type="entry name" value="SQR/QFR_C/D"/>
</dbReference>
<evidence type="ECO:0000313" key="16">
    <source>
        <dbReference type="EMBL" id="RAN35451.1"/>
    </source>
</evidence>
<evidence type="ECO:0000256" key="4">
    <source>
        <dbReference type="ARBA" id="ARBA00005163"/>
    </source>
</evidence>
<evidence type="ECO:0000256" key="12">
    <source>
        <dbReference type="ARBA" id="ARBA00022982"/>
    </source>
</evidence>
<dbReference type="GO" id="GO:0046872">
    <property type="term" value="F:metal ion binding"/>
    <property type="evidence" value="ECO:0007669"/>
    <property type="project" value="UniProtKB-KW"/>
</dbReference>
<keyword evidence="10" id="KW-0812">Transmembrane</keyword>
<comment type="cofactor">
    <cofactor evidence="1">
        <name>heme</name>
        <dbReference type="ChEBI" id="CHEBI:30413"/>
    </cofactor>
</comment>
<dbReference type="AlphaFoldDB" id="A0A062TYJ8"/>
<keyword evidence="7" id="KW-0813">Transport</keyword>
<dbReference type="STRING" id="1280941.HY2_12715"/>
<dbReference type="GO" id="GO:0020037">
    <property type="term" value="F:heme binding"/>
    <property type="evidence" value="ECO:0007669"/>
    <property type="project" value="InterPro"/>
</dbReference>
<accession>A0A328JUF1</accession>
<evidence type="ECO:0000256" key="6">
    <source>
        <dbReference type="ARBA" id="ARBA00019425"/>
    </source>
</evidence>
<gene>
    <name evidence="16" type="ORF">HY3_07880</name>
</gene>
<keyword evidence="15" id="KW-0472">Membrane</keyword>
<evidence type="ECO:0000256" key="1">
    <source>
        <dbReference type="ARBA" id="ARBA00001971"/>
    </source>
</evidence>
<dbReference type="InterPro" id="IPR000701">
    <property type="entry name" value="SuccDH_FuR_B_TM-su"/>
</dbReference>
<evidence type="ECO:0000256" key="5">
    <source>
        <dbReference type="ARBA" id="ARBA00011558"/>
    </source>
</evidence>
<comment type="function">
    <text evidence="2">Membrane-anchoring subunit of succinate dehydrogenase (SDH).</text>
</comment>
<name>A0A062TYJ8_9PROT</name>
<dbReference type="NCBIfam" id="TIGR02968">
    <property type="entry name" value="succ_dehyd_anc"/>
    <property type="match status" value="1"/>
</dbReference>
<evidence type="ECO:0000256" key="13">
    <source>
        <dbReference type="ARBA" id="ARBA00022989"/>
    </source>
</evidence>
<evidence type="ECO:0000256" key="7">
    <source>
        <dbReference type="ARBA" id="ARBA00022448"/>
    </source>
</evidence>
<dbReference type="RefSeq" id="WP_034826316.1">
    <property type="nucleotide sequence ID" value="NZ_AWFA01000019.1"/>
</dbReference>
<dbReference type="GO" id="GO:0016020">
    <property type="term" value="C:membrane"/>
    <property type="evidence" value="ECO:0007669"/>
    <property type="project" value="UniProtKB-SubCell"/>
</dbReference>
<keyword evidence="17" id="KW-1185">Reference proteome</keyword>
<comment type="subcellular location">
    <subcellularLocation>
        <location evidence="3">Membrane</location>
        <topology evidence="3">Multi-pass membrane protein</topology>
    </subcellularLocation>
</comment>
<evidence type="ECO:0000256" key="14">
    <source>
        <dbReference type="ARBA" id="ARBA00023004"/>
    </source>
</evidence>
<keyword evidence="9" id="KW-0349">Heme</keyword>
<dbReference type="Gene3D" id="1.20.1300.10">
    <property type="entry name" value="Fumarate reductase/succinate dehydrogenase, transmembrane subunit"/>
    <property type="match status" value="1"/>
</dbReference>
<keyword evidence="12" id="KW-0249">Electron transport</keyword>
<keyword evidence="13" id="KW-1133">Transmembrane helix</keyword>
<evidence type="ECO:0000256" key="3">
    <source>
        <dbReference type="ARBA" id="ARBA00004141"/>
    </source>
</evidence>
<dbReference type="InterPro" id="IPR014312">
    <property type="entry name" value="Succ_DH_anchor"/>
</dbReference>
<evidence type="ECO:0000256" key="10">
    <source>
        <dbReference type="ARBA" id="ARBA00022692"/>
    </source>
</evidence>
<evidence type="ECO:0000256" key="15">
    <source>
        <dbReference type="ARBA" id="ARBA00023136"/>
    </source>
</evidence>
<evidence type="ECO:0000256" key="2">
    <source>
        <dbReference type="ARBA" id="ARBA00004050"/>
    </source>
</evidence>
<dbReference type="EMBL" id="AWFB01000004">
    <property type="protein sequence ID" value="RAN35451.1"/>
    <property type="molecule type" value="Genomic_DNA"/>
</dbReference>
<evidence type="ECO:0000256" key="8">
    <source>
        <dbReference type="ARBA" id="ARBA00022532"/>
    </source>
</evidence>
<dbReference type="Pfam" id="PF01127">
    <property type="entry name" value="Sdh_cyt"/>
    <property type="match status" value="1"/>
</dbReference>
<dbReference type="SUPFAM" id="SSF81343">
    <property type="entry name" value="Fumarate reductase respiratory complex transmembrane subunits"/>
    <property type="match status" value="1"/>
</dbReference>
<protein>
    <recommendedName>
        <fullName evidence="6">Succinate dehydrogenase hydrophobic membrane anchor subunit</fullName>
    </recommendedName>
</protein>
<sequence length="131" mass="14023">MSYGKFTTPAKNARGLGSAKSGTEHHIRQRVSAIALIFLVPWFMFSIINAMGAGMEAAQAWAGQPLNAILLILTAGAAIFHMRLGMQVVIEDYIEKTGTRSTLLILNSFACIALFVTVALSVLKLWIGAGA</sequence>
<keyword evidence="11" id="KW-0479">Metal-binding</keyword>
<evidence type="ECO:0000256" key="9">
    <source>
        <dbReference type="ARBA" id="ARBA00022617"/>
    </source>
</evidence>
<comment type="subunit">
    <text evidence="5">Part of an enzyme complex containing four subunits: a flavoprotein, an iron-sulfur protein, plus two membrane-anchoring proteins, SdhC and SdhD.</text>
</comment>
<evidence type="ECO:0000313" key="17">
    <source>
        <dbReference type="Proteomes" id="UP000249123"/>
    </source>
</evidence>
<dbReference type="eggNOG" id="COG2142">
    <property type="taxonomic scope" value="Bacteria"/>
</dbReference>
<organism evidence="16 17">
    <name type="scientific">Hyphomonas pacifica</name>
    <dbReference type="NCBI Taxonomy" id="1280941"/>
    <lineage>
        <taxon>Bacteria</taxon>
        <taxon>Pseudomonadati</taxon>
        <taxon>Pseudomonadota</taxon>
        <taxon>Alphaproteobacteria</taxon>
        <taxon>Hyphomonadales</taxon>
        <taxon>Hyphomonadaceae</taxon>
        <taxon>Hyphomonas</taxon>
    </lineage>
</organism>
<reference evidence="16 17" key="1">
    <citation type="submission" date="2013-04" db="EMBL/GenBank/DDBJ databases">
        <title>Hyphomonas sp. T24B3 Genome Sequencing.</title>
        <authorList>
            <person name="Lai Q."/>
            <person name="Shao Z."/>
        </authorList>
    </citation>
    <scope>NUCLEOTIDE SEQUENCE [LARGE SCALE GENOMIC DNA]</scope>
    <source>
        <strain evidence="16 17">T24B3</strain>
    </source>
</reference>
<dbReference type="OrthoDB" id="9809280at2"/>
<dbReference type="Proteomes" id="UP000249123">
    <property type="component" value="Unassembled WGS sequence"/>
</dbReference>
<comment type="pathway">
    <text evidence="4">Carbohydrate metabolism; tricarboxylic acid cycle.</text>
</comment>
<evidence type="ECO:0000256" key="11">
    <source>
        <dbReference type="ARBA" id="ARBA00022723"/>
    </source>
</evidence>